<dbReference type="EnsemblPlants" id="LPERR11G18870.2">
    <property type="protein sequence ID" value="LPERR11G18870.2"/>
    <property type="gene ID" value="LPERR11G18870"/>
</dbReference>
<name>A0A0D9XV59_9ORYZ</name>
<sequence length="72" mass="7517">MQEKVDSSWLPSPPRCSIDGVWSLPLPRAQPSIDLLQTMGSSGKAQLSHHASDKSNTAAWSTEGDAGAIGVG</sequence>
<dbReference type="Proteomes" id="UP000032180">
    <property type="component" value="Chromosome 11"/>
</dbReference>
<accession>A0A0D9XV59</accession>
<feature type="region of interest" description="Disordered" evidence="1">
    <location>
        <begin position="39"/>
        <end position="72"/>
    </location>
</feature>
<protein>
    <submittedName>
        <fullName evidence="2">Uncharacterized protein</fullName>
    </submittedName>
</protein>
<reference evidence="2" key="3">
    <citation type="submission" date="2015-04" db="UniProtKB">
        <authorList>
            <consortium name="EnsemblPlants"/>
        </authorList>
    </citation>
    <scope>IDENTIFICATION</scope>
</reference>
<proteinExistence type="predicted"/>
<evidence type="ECO:0000313" key="2">
    <source>
        <dbReference type="EnsemblPlants" id="LPERR11G18870.2"/>
    </source>
</evidence>
<reference evidence="2 3" key="1">
    <citation type="submission" date="2012-08" db="EMBL/GenBank/DDBJ databases">
        <title>Oryza genome evolution.</title>
        <authorList>
            <person name="Wing R.A."/>
        </authorList>
    </citation>
    <scope>NUCLEOTIDE SEQUENCE</scope>
</reference>
<evidence type="ECO:0000313" key="3">
    <source>
        <dbReference type="Proteomes" id="UP000032180"/>
    </source>
</evidence>
<keyword evidence="3" id="KW-1185">Reference proteome</keyword>
<dbReference type="Gramene" id="LPERR11G18870.2">
    <property type="protein sequence ID" value="LPERR11G18870.2"/>
    <property type="gene ID" value="LPERR11G18870"/>
</dbReference>
<dbReference type="AlphaFoldDB" id="A0A0D9XV59"/>
<organism evidence="2 3">
    <name type="scientific">Leersia perrieri</name>
    <dbReference type="NCBI Taxonomy" id="77586"/>
    <lineage>
        <taxon>Eukaryota</taxon>
        <taxon>Viridiplantae</taxon>
        <taxon>Streptophyta</taxon>
        <taxon>Embryophyta</taxon>
        <taxon>Tracheophyta</taxon>
        <taxon>Spermatophyta</taxon>
        <taxon>Magnoliopsida</taxon>
        <taxon>Liliopsida</taxon>
        <taxon>Poales</taxon>
        <taxon>Poaceae</taxon>
        <taxon>BOP clade</taxon>
        <taxon>Oryzoideae</taxon>
        <taxon>Oryzeae</taxon>
        <taxon>Oryzinae</taxon>
        <taxon>Leersia</taxon>
    </lineage>
</organism>
<evidence type="ECO:0000256" key="1">
    <source>
        <dbReference type="SAM" id="MobiDB-lite"/>
    </source>
</evidence>
<dbReference type="HOGENOM" id="CLU_2725815_0_0_1"/>
<reference evidence="3" key="2">
    <citation type="submission" date="2013-12" db="EMBL/GenBank/DDBJ databases">
        <authorList>
            <person name="Yu Y."/>
            <person name="Lee S."/>
            <person name="de Baynast K."/>
            <person name="Wissotski M."/>
            <person name="Liu L."/>
            <person name="Talag J."/>
            <person name="Goicoechea J."/>
            <person name="Angelova A."/>
            <person name="Jetty R."/>
            <person name="Kudrna D."/>
            <person name="Golser W."/>
            <person name="Rivera L."/>
            <person name="Zhang J."/>
            <person name="Wing R."/>
        </authorList>
    </citation>
    <scope>NUCLEOTIDE SEQUENCE</scope>
</reference>